<keyword evidence="1" id="KW-1133">Transmembrane helix</keyword>
<dbReference type="InterPro" id="IPR000639">
    <property type="entry name" value="Epox_hydrolase-like"/>
</dbReference>
<dbReference type="InterPro" id="IPR000073">
    <property type="entry name" value="AB_hydrolase_1"/>
</dbReference>
<feature type="transmembrane region" description="Helical" evidence="1">
    <location>
        <begin position="7"/>
        <end position="26"/>
    </location>
</feature>
<dbReference type="PRINTS" id="PR00412">
    <property type="entry name" value="EPOXHYDRLASE"/>
</dbReference>
<evidence type="ECO:0000256" key="1">
    <source>
        <dbReference type="SAM" id="Phobius"/>
    </source>
</evidence>
<evidence type="ECO:0000259" key="2">
    <source>
        <dbReference type="Pfam" id="PF12697"/>
    </source>
</evidence>
<dbReference type="SUPFAM" id="SSF53474">
    <property type="entry name" value="alpha/beta-Hydrolases"/>
    <property type="match status" value="1"/>
</dbReference>
<dbReference type="PRINTS" id="PR00111">
    <property type="entry name" value="ABHYDROLASE"/>
</dbReference>
<keyword evidence="1" id="KW-0472">Membrane</keyword>
<protein>
    <submittedName>
        <fullName evidence="3">Unannotated protein</fullName>
    </submittedName>
</protein>
<sequence>MKRALKILLRVLLGLVVAALIVPFFIPVETSGTKTYQEAAGSATSFAKAQGIDIYTDVTEFDCQQDSDCDNPPIFILLHGFGANTFSYRFVTEPLSTYGDVIAYDRPGFGFTERPSSWKGENPYGSAGNDLILDELIAQYASNRDVYLVGHSAGGTQAAQYVVDNPGAVTGLILISPAILTTGGSPSGFNWIFSIPQLDHLGPLLVSSIASSGMDLLDRSWFDKSKITDDIKAGYRAPLEIIGWEEGFWEFNRAPRTFDVKNRLSEIKIPTLLITGDTDLVVATADTEALATMIEGSKLVVVPNSGHLAQEETPVETMQAIDDYWNGLSK</sequence>
<dbReference type="PANTHER" id="PTHR43689">
    <property type="entry name" value="HYDROLASE"/>
    <property type="match status" value="1"/>
</dbReference>
<reference evidence="3" key="1">
    <citation type="submission" date="2020-05" db="EMBL/GenBank/DDBJ databases">
        <authorList>
            <person name="Chiriac C."/>
            <person name="Salcher M."/>
            <person name="Ghai R."/>
            <person name="Kavagutti S V."/>
        </authorList>
    </citation>
    <scope>NUCLEOTIDE SEQUENCE</scope>
</reference>
<accession>A0A6J6CPK9</accession>
<dbReference type="AlphaFoldDB" id="A0A6J6CPK9"/>
<feature type="domain" description="AB hydrolase-1" evidence="2">
    <location>
        <begin position="76"/>
        <end position="317"/>
    </location>
</feature>
<dbReference type="InterPro" id="IPR029058">
    <property type="entry name" value="AB_hydrolase_fold"/>
</dbReference>
<dbReference type="Pfam" id="PF12697">
    <property type="entry name" value="Abhydrolase_6"/>
    <property type="match status" value="1"/>
</dbReference>
<gene>
    <name evidence="3" type="ORF">UFOPK1581_00308</name>
</gene>
<evidence type="ECO:0000313" key="3">
    <source>
        <dbReference type="EMBL" id="CAB4553094.1"/>
    </source>
</evidence>
<dbReference type="EMBL" id="CAEZTB010000034">
    <property type="protein sequence ID" value="CAB4553094.1"/>
    <property type="molecule type" value="Genomic_DNA"/>
</dbReference>
<proteinExistence type="predicted"/>
<organism evidence="3">
    <name type="scientific">freshwater metagenome</name>
    <dbReference type="NCBI Taxonomy" id="449393"/>
    <lineage>
        <taxon>unclassified sequences</taxon>
        <taxon>metagenomes</taxon>
        <taxon>ecological metagenomes</taxon>
    </lineage>
</organism>
<dbReference type="Gene3D" id="3.40.50.1820">
    <property type="entry name" value="alpha/beta hydrolase"/>
    <property type="match status" value="1"/>
</dbReference>
<keyword evidence="1" id="KW-0812">Transmembrane</keyword>
<dbReference type="PANTHER" id="PTHR43689:SF8">
    <property type="entry name" value="ALPHA_BETA-HYDROLASES SUPERFAMILY PROTEIN"/>
    <property type="match status" value="1"/>
</dbReference>
<dbReference type="GO" id="GO:0003824">
    <property type="term" value="F:catalytic activity"/>
    <property type="evidence" value="ECO:0007669"/>
    <property type="project" value="InterPro"/>
</dbReference>
<name>A0A6J6CPK9_9ZZZZ</name>